<feature type="transmembrane region" description="Helical" evidence="1">
    <location>
        <begin position="12"/>
        <end position="36"/>
    </location>
</feature>
<name>A0A498SKK6_ACAVI</name>
<keyword evidence="1" id="KW-1133">Transmembrane helix</keyword>
<dbReference type="AlphaFoldDB" id="A0A498SKK6"/>
<reference evidence="2 3" key="1">
    <citation type="submission" date="2018-08" db="EMBL/GenBank/DDBJ databases">
        <authorList>
            <person name="Laetsch R D."/>
            <person name="Stevens L."/>
            <person name="Kumar S."/>
            <person name="Blaxter L. M."/>
        </authorList>
    </citation>
    <scope>NUCLEOTIDE SEQUENCE [LARGE SCALE GENOMIC DNA]</scope>
</reference>
<dbReference type="OrthoDB" id="9046662at2759"/>
<keyword evidence="3" id="KW-1185">Reference proteome</keyword>
<evidence type="ECO:0000313" key="3">
    <source>
        <dbReference type="Proteomes" id="UP000276991"/>
    </source>
</evidence>
<evidence type="ECO:0008006" key="4">
    <source>
        <dbReference type="Google" id="ProtNLM"/>
    </source>
</evidence>
<organism evidence="2 3">
    <name type="scientific">Acanthocheilonema viteae</name>
    <name type="common">Filarial nematode worm</name>
    <name type="synonym">Dipetalonema viteae</name>
    <dbReference type="NCBI Taxonomy" id="6277"/>
    <lineage>
        <taxon>Eukaryota</taxon>
        <taxon>Metazoa</taxon>
        <taxon>Ecdysozoa</taxon>
        <taxon>Nematoda</taxon>
        <taxon>Chromadorea</taxon>
        <taxon>Rhabditida</taxon>
        <taxon>Spirurina</taxon>
        <taxon>Spiruromorpha</taxon>
        <taxon>Filarioidea</taxon>
        <taxon>Onchocercidae</taxon>
        <taxon>Acanthocheilonema</taxon>
    </lineage>
</organism>
<keyword evidence="1" id="KW-0812">Transmembrane</keyword>
<keyword evidence="1" id="KW-0472">Membrane</keyword>
<dbReference type="EMBL" id="UPTC01001649">
    <property type="protein sequence ID" value="VBB32312.1"/>
    <property type="molecule type" value="Genomic_DNA"/>
</dbReference>
<sequence>LEPQFLLEQPFFWPLLAHAIAMSTVIWNPLLFFWLTKRKRKSQMHRFSVSFNAFGTTNSRTNSVHRKSTLNRASIIRNDTPKLHLRNGLANTKNYLTVETEQMV</sequence>
<accession>A0A498SKK6</accession>
<proteinExistence type="predicted"/>
<dbReference type="Proteomes" id="UP000276991">
    <property type="component" value="Unassembled WGS sequence"/>
</dbReference>
<evidence type="ECO:0000313" key="2">
    <source>
        <dbReference type="EMBL" id="VBB32312.1"/>
    </source>
</evidence>
<dbReference type="STRING" id="6277.A0A498SKK6"/>
<evidence type="ECO:0000256" key="1">
    <source>
        <dbReference type="SAM" id="Phobius"/>
    </source>
</evidence>
<gene>
    <name evidence="2" type="ORF">NAV_LOCUS7103</name>
</gene>
<protein>
    <recommendedName>
        <fullName evidence="4">G-protein coupled receptors family 1 profile domain-containing protein</fullName>
    </recommendedName>
</protein>
<feature type="non-terminal residue" evidence="2">
    <location>
        <position position="1"/>
    </location>
</feature>